<keyword evidence="2" id="KW-1185">Reference proteome</keyword>
<evidence type="ECO:0000313" key="2">
    <source>
        <dbReference type="Proteomes" id="UP001268819"/>
    </source>
</evidence>
<dbReference type="EMBL" id="JAVDSG010000001">
    <property type="protein sequence ID" value="MDR6592663.1"/>
    <property type="molecule type" value="Genomic_DNA"/>
</dbReference>
<name>A0ABU1PQY3_9PSEU</name>
<proteinExistence type="predicted"/>
<reference evidence="1 2" key="1">
    <citation type="submission" date="2023-07" db="EMBL/GenBank/DDBJ databases">
        <title>Sequencing the genomes of 1000 actinobacteria strains.</title>
        <authorList>
            <person name="Klenk H.-P."/>
        </authorList>
    </citation>
    <scope>NUCLEOTIDE SEQUENCE [LARGE SCALE GENOMIC DNA]</scope>
    <source>
        <strain evidence="1 2">DSM 43749</strain>
    </source>
</reference>
<evidence type="ECO:0000313" key="1">
    <source>
        <dbReference type="EMBL" id="MDR6592663.1"/>
    </source>
</evidence>
<comment type="caution">
    <text evidence="1">The sequence shown here is derived from an EMBL/GenBank/DDBJ whole genome shotgun (WGS) entry which is preliminary data.</text>
</comment>
<protein>
    <submittedName>
        <fullName evidence="1">Uncharacterized protein</fullName>
    </submittedName>
</protein>
<organism evidence="1 2">
    <name type="scientific">Saccharothrix longispora</name>
    <dbReference type="NCBI Taxonomy" id="33920"/>
    <lineage>
        <taxon>Bacteria</taxon>
        <taxon>Bacillati</taxon>
        <taxon>Actinomycetota</taxon>
        <taxon>Actinomycetes</taxon>
        <taxon>Pseudonocardiales</taxon>
        <taxon>Pseudonocardiaceae</taxon>
        <taxon>Saccharothrix</taxon>
    </lineage>
</organism>
<dbReference type="RefSeq" id="WP_310304388.1">
    <property type="nucleotide sequence ID" value="NZ_BAAAXB010000001.1"/>
</dbReference>
<accession>A0ABU1PQY3</accession>
<sequence>MVVVVHVKAAERTAVEYRDGVLRISVPSSPKNQLLGPSGRVDVTVHLPAGSRVEVKAADIGFRGVGRLG</sequence>
<dbReference type="Proteomes" id="UP001268819">
    <property type="component" value="Unassembled WGS sequence"/>
</dbReference>
<gene>
    <name evidence="1" type="ORF">J2S66_001047</name>
</gene>